<dbReference type="Proteomes" id="UP000789366">
    <property type="component" value="Unassembled WGS sequence"/>
</dbReference>
<proteinExistence type="predicted"/>
<sequence length="244" mass="28586">MINSENSSTNSYNQHEDLTFEQNEIYNLAPSFAELNLENYDKTDDLIYIWIKGQLASFAFNDESFKQKKSQLNNSTTNNHVKYQYHYNAQHIVCLPTYLVLIGISSSWLDQIKAHIKSNGMAEIFYSNTGYTTYTSVYEEYVITIKSINASDLCDKCKQLHASIYTTNNIKIKQKFQEEYDLHQAAATIEQEYYNKNIEINTFPLKTLTLKHQTQLFKDIRPYIYDPYKDELCFALNENNEDLD</sequence>
<accession>A0ACA9MAD7</accession>
<protein>
    <submittedName>
        <fullName evidence="1">10643_t:CDS:1</fullName>
    </submittedName>
</protein>
<organism evidence="1 2">
    <name type="scientific">Cetraspora pellucida</name>
    <dbReference type="NCBI Taxonomy" id="1433469"/>
    <lineage>
        <taxon>Eukaryota</taxon>
        <taxon>Fungi</taxon>
        <taxon>Fungi incertae sedis</taxon>
        <taxon>Mucoromycota</taxon>
        <taxon>Glomeromycotina</taxon>
        <taxon>Glomeromycetes</taxon>
        <taxon>Diversisporales</taxon>
        <taxon>Gigasporaceae</taxon>
        <taxon>Cetraspora</taxon>
    </lineage>
</organism>
<name>A0ACA9MAD7_9GLOM</name>
<comment type="caution">
    <text evidence="1">The sequence shown here is derived from an EMBL/GenBank/DDBJ whole genome shotgun (WGS) entry which is preliminary data.</text>
</comment>
<gene>
    <name evidence="1" type="ORF">SPELUC_LOCUS6066</name>
</gene>
<reference evidence="1" key="1">
    <citation type="submission" date="2021-06" db="EMBL/GenBank/DDBJ databases">
        <authorList>
            <person name="Kallberg Y."/>
            <person name="Tangrot J."/>
            <person name="Rosling A."/>
        </authorList>
    </citation>
    <scope>NUCLEOTIDE SEQUENCE</scope>
    <source>
        <strain evidence="1">28 12/20/2015</strain>
    </source>
</reference>
<keyword evidence="2" id="KW-1185">Reference proteome</keyword>
<evidence type="ECO:0000313" key="1">
    <source>
        <dbReference type="EMBL" id="CAG8572967.1"/>
    </source>
</evidence>
<dbReference type="EMBL" id="CAJVPW010006756">
    <property type="protein sequence ID" value="CAG8572967.1"/>
    <property type="molecule type" value="Genomic_DNA"/>
</dbReference>
<evidence type="ECO:0000313" key="2">
    <source>
        <dbReference type="Proteomes" id="UP000789366"/>
    </source>
</evidence>